<dbReference type="NCBIfam" id="TIGR00247">
    <property type="entry name" value="endolytic transglycosylase MltG"/>
    <property type="match status" value="1"/>
</dbReference>
<keyword evidence="2 7" id="KW-0812">Transmembrane</keyword>
<evidence type="ECO:0000256" key="1">
    <source>
        <dbReference type="ARBA" id="ARBA00022475"/>
    </source>
</evidence>
<evidence type="ECO:0000313" key="9">
    <source>
        <dbReference type="EMBL" id="GAD59742.1"/>
    </source>
</evidence>
<evidence type="ECO:0000256" key="7">
    <source>
        <dbReference type="HAMAP-Rule" id="MF_02065"/>
    </source>
</evidence>
<comment type="catalytic activity">
    <reaction evidence="7">
        <text>a peptidoglycan chain = a peptidoglycan chain with N-acetyl-1,6-anhydromuramyl-[peptide] at the reducing end + a peptidoglycan chain with N-acetylglucosamine at the non-reducing end.</text>
        <dbReference type="EC" id="4.2.2.29"/>
    </reaction>
</comment>
<dbReference type="Gene3D" id="3.30.160.60">
    <property type="entry name" value="Classic Zinc Finger"/>
    <property type="match status" value="1"/>
</dbReference>
<gene>
    <name evidence="7" type="primary">mltG</name>
    <name evidence="9" type="ORF">MBEBAB_1992</name>
</gene>
<organism evidence="9 10">
    <name type="scientific">Brevundimonas abyssalis TAR-001</name>
    <dbReference type="NCBI Taxonomy" id="1391729"/>
    <lineage>
        <taxon>Bacteria</taxon>
        <taxon>Pseudomonadati</taxon>
        <taxon>Pseudomonadota</taxon>
        <taxon>Alphaproteobacteria</taxon>
        <taxon>Caulobacterales</taxon>
        <taxon>Caulobacteraceae</taxon>
        <taxon>Brevundimonas</taxon>
    </lineage>
</organism>
<evidence type="ECO:0000256" key="6">
    <source>
        <dbReference type="ARBA" id="ARBA00023316"/>
    </source>
</evidence>
<feature type="region of interest" description="Disordered" evidence="8">
    <location>
        <begin position="340"/>
        <end position="367"/>
    </location>
</feature>
<dbReference type="HAMAP" id="MF_02065">
    <property type="entry name" value="MltG"/>
    <property type="match status" value="1"/>
</dbReference>
<evidence type="ECO:0000313" key="10">
    <source>
        <dbReference type="Proteomes" id="UP000016569"/>
    </source>
</evidence>
<keyword evidence="1 7" id="KW-1003">Cell membrane</keyword>
<dbReference type="GO" id="GO:0005886">
    <property type="term" value="C:plasma membrane"/>
    <property type="evidence" value="ECO:0007669"/>
    <property type="project" value="UniProtKB-SubCell"/>
</dbReference>
<feature type="transmembrane region" description="Helical" evidence="7">
    <location>
        <begin position="20"/>
        <end position="41"/>
    </location>
</feature>
<evidence type="ECO:0000256" key="5">
    <source>
        <dbReference type="ARBA" id="ARBA00023239"/>
    </source>
</evidence>
<dbReference type="GO" id="GO:0009252">
    <property type="term" value="P:peptidoglycan biosynthetic process"/>
    <property type="evidence" value="ECO:0007669"/>
    <property type="project" value="UniProtKB-UniRule"/>
</dbReference>
<evidence type="ECO:0000256" key="2">
    <source>
        <dbReference type="ARBA" id="ARBA00022692"/>
    </source>
</evidence>
<evidence type="ECO:0000256" key="8">
    <source>
        <dbReference type="SAM" id="MobiDB-lite"/>
    </source>
</evidence>
<dbReference type="EMBL" id="BATC01000037">
    <property type="protein sequence ID" value="GAD59742.1"/>
    <property type="molecule type" value="Genomic_DNA"/>
</dbReference>
<dbReference type="PANTHER" id="PTHR30518:SF2">
    <property type="entry name" value="ENDOLYTIC MUREIN TRANSGLYCOSYLASE"/>
    <property type="match status" value="1"/>
</dbReference>
<keyword evidence="10" id="KW-1185">Reference proteome</keyword>
<dbReference type="Pfam" id="PF02618">
    <property type="entry name" value="YceG"/>
    <property type="match status" value="1"/>
</dbReference>
<dbReference type="OrthoDB" id="9814591at2"/>
<dbReference type="InterPro" id="IPR003770">
    <property type="entry name" value="MLTG-like"/>
</dbReference>
<sequence>MALFRRRGETPEQKKGGLIAGLIGATATLSLVAIAGLVWVWSVYWGPGPQAGQGETTTVILRSGAGVSEIGAALHEAGVIRSPDMFRAAASLSGADRRLRAGEYEIESRLSLAGVIDKLVSGEVVRHFVTLPEGRSSTQAWDILNAEEVLTGEIPIPPEGSLLPETYEVTRGETRAEVVRRMQQAHDELLAELWAGRAPNLPIDTPEEAVILASIVEKETGLAEERPQVAAVFISRLRRGMRLESDPTIVYGVNGGRPLGRGIRRSELQRQTPYNTYLIDGLPPTPIANPGREALAAVLNPPETEYLFFVADGTGGHAFARTYDEHLRNVARWRAIEARRAGEPAETAPPEAVLEDAREDAAGDGEP</sequence>
<comment type="caution">
    <text evidence="9">The sequence shown here is derived from an EMBL/GenBank/DDBJ whole genome shotgun (WGS) entry which is preliminary data.</text>
</comment>
<dbReference type="CDD" id="cd08010">
    <property type="entry name" value="MltG_like"/>
    <property type="match status" value="1"/>
</dbReference>
<evidence type="ECO:0000256" key="3">
    <source>
        <dbReference type="ARBA" id="ARBA00022989"/>
    </source>
</evidence>
<comment type="subcellular location">
    <subcellularLocation>
        <location evidence="7">Cell inner membrane</location>
        <topology evidence="7">Single-pass membrane protein</topology>
    </subcellularLocation>
</comment>
<keyword evidence="7" id="KW-0997">Cell inner membrane</keyword>
<feature type="site" description="Important for catalytic activity" evidence="7">
    <location>
        <position position="219"/>
    </location>
</feature>
<dbReference type="EC" id="4.2.2.29" evidence="7"/>
<dbReference type="Gene3D" id="3.30.1490.480">
    <property type="entry name" value="Endolytic murein transglycosylase"/>
    <property type="match status" value="1"/>
</dbReference>
<dbReference type="RefSeq" id="WP_021697836.1">
    <property type="nucleotide sequence ID" value="NZ_BATC01000037.1"/>
</dbReference>
<name>A0A8E0NCA7_9CAUL</name>
<dbReference type="GO" id="GO:0071555">
    <property type="term" value="P:cell wall organization"/>
    <property type="evidence" value="ECO:0007669"/>
    <property type="project" value="UniProtKB-KW"/>
</dbReference>
<keyword evidence="5 7" id="KW-0456">Lyase</keyword>
<proteinExistence type="inferred from homology"/>
<dbReference type="AlphaFoldDB" id="A0A8E0NCA7"/>
<evidence type="ECO:0000256" key="4">
    <source>
        <dbReference type="ARBA" id="ARBA00023136"/>
    </source>
</evidence>
<dbReference type="Proteomes" id="UP000016569">
    <property type="component" value="Unassembled WGS sequence"/>
</dbReference>
<keyword evidence="6 7" id="KW-0961">Cell wall biogenesis/degradation</keyword>
<keyword evidence="3 7" id="KW-1133">Transmembrane helix</keyword>
<comment type="similarity">
    <text evidence="7">Belongs to the transglycosylase MltG family.</text>
</comment>
<protein>
    <recommendedName>
        <fullName evidence="7">Endolytic murein transglycosylase</fullName>
        <ecNumber evidence="7">4.2.2.29</ecNumber>
    </recommendedName>
    <alternativeName>
        <fullName evidence="7">Peptidoglycan lytic transglycosylase</fullName>
    </alternativeName>
    <alternativeName>
        <fullName evidence="7">Peptidoglycan polymerization terminase</fullName>
    </alternativeName>
</protein>
<keyword evidence="4 7" id="KW-0472">Membrane</keyword>
<dbReference type="PANTHER" id="PTHR30518">
    <property type="entry name" value="ENDOLYTIC MUREIN TRANSGLYCOSYLASE"/>
    <property type="match status" value="1"/>
</dbReference>
<comment type="function">
    <text evidence="7">Functions as a peptidoglycan terminase that cleaves nascent peptidoglycan strands endolytically to terminate their elongation.</text>
</comment>
<reference evidence="10" key="1">
    <citation type="journal article" date="2013" name="Genome Announc.">
        <title>Draft Genome Sequence of the Dimorphic Prosthecate Bacterium Brevundimonas abyssalis TAR-001T.</title>
        <authorList>
            <person name="Tsubouchi T."/>
            <person name="Nishi S."/>
            <person name="Usui K."/>
            <person name="Shimane Y."/>
            <person name="Takaki Y."/>
            <person name="Maruyama T."/>
            <person name="Hatada Y."/>
        </authorList>
    </citation>
    <scope>NUCLEOTIDE SEQUENCE [LARGE SCALE GENOMIC DNA]</scope>
    <source>
        <strain evidence="10">TAR-001</strain>
    </source>
</reference>
<dbReference type="GO" id="GO:0008932">
    <property type="term" value="F:lytic endotransglycosylase activity"/>
    <property type="evidence" value="ECO:0007669"/>
    <property type="project" value="UniProtKB-UniRule"/>
</dbReference>
<accession>A0A8E0NCA7</accession>